<evidence type="ECO:0008006" key="9">
    <source>
        <dbReference type="Google" id="ProtNLM"/>
    </source>
</evidence>
<dbReference type="PANTHER" id="PTHR23522">
    <property type="entry name" value="BLL5896 PROTEIN"/>
    <property type="match status" value="1"/>
</dbReference>
<feature type="transmembrane region" description="Helical" evidence="7">
    <location>
        <begin position="366"/>
        <end position="389"/>
    </location>
</feature>
<dbReference type="GO" id="GO:0015213">
    <property type="term" value="F:uridine transmembrane transporter activity"/>
    <property type="evidence" value="ECO:0007669"/>
    <property type="project" value="TreeGrafter"/>
</dbReference>
<keyword evidence="6 7" id="KW-0472">Membrane</keyword>
<dbReference type="Gene3D" id="1.20.1250.20">
    <property type="entry name" value="MFS general substrate transporter like domains"/>
    <property type="match status" value="2"/>
</dbReference>
<proteinExistence type="predicted"/>
<feature type="transmembrane region" description="Helical" evidence="7">
    <location>
        <begin position="335"/>
        <end position="360"/>
    </location>
</feature>
<dbReference type="SUPFAM" id="SSF103473">
    <property type="entry name" value="MFS general substrate transporter"/>
    <property type="match status" value="1"/>
</dbReference>
<dbReference type="Pfam" id="PF03825">
    <property type="entry name" value="Nuc_H_symport"/>
    <property type="match status" value="1"/>
</dbReference>
<feature type="transmembrane region" description="Helical" evidence="7">
    <location>
        <begin position="95"/>
        <end position="114"/>
    </location>
</feature>
<evidence type="ECO:0000256" key="2">
    <source>
        <dbReference type="ARBA" id="ARBA00022448"/>
    </source>
</evidence>
<gene>
    <name evidence="8" type="ORF">METZ01_LOCUS38912</name>
</gene>
<evidence type="ECO:0000256" key="5">
    <source>
        <dbReference type="ARBA" id="ARBA00022989"/>
    </source>
</evidence>
<dbReference type="GO" id="GO:0005886">
    <property type="term" value="C:plasma membrane"/>
    <property type="evidence" value="ECO:0007669"/>
    <property type="project" value="UniProtKB-SubCell"/>
</dbReference>
<feature type="transmembrane region" description="Helical" evidence="7">
    <location>
        <begin position="294"/>
        <end position="314"/>
    </location>
</feature>
<feature type="transmembrane region" description="Helical" evidence="7">
    <location>
        <begin position="159"/>
        <end position="178"/>
    </location>
</feature>
<evidence type="ECO:0000256" key="3">
    <source>
        <dbReference type="ARBA" id="ARBA00022475"/>
    </source>
</evidence>
<dbReference type="EMBL" id="UINC01001662">
    <property type="protein sequence ID" value="SUZ86058.1"/>
    <property type="molecule type" value="Genomic_DNA"/>
</dbReference>
<dbReference type="CDD" id="cd06177">
    <property type="entry name" value="MFS_NHS"/>
    <property type="match status" value="1"/>
</dbReference>
<evidence type="ECO:0000256" key="1">
    <source>
        <dbReference type="ARBA" id="ARBA00004651"/>
    </source>
</evidence>
<keyword evidence="3" id="KW-1003">Cell membrane</keyword>
<feature type="transmembrane region" description="Helical" evidence="7">
    <location>
        <begin position="73"/>
        <end position="89"/>
    </location>
</feature>
<accession>A0A381R5B5</accession>
<feature type="transmembrane region" description="Helical" evidence="7">
    <location>
        <begin position="270"/>
        <end position="288"/>
    </location>
</feature>
<keyword evidence="2" id="KW-0813">Transport</keyword>
<evidence type="ECO:0000256" key="7">
    <source>
        <dbReference type="SAM" id="Phobius"/>
    </source>
</evidence>
<dbReference type="InterPro" id="IPR004740">
    <property type="entry name" value="Nuc_H_symport"/>
</dbReference>
<keyword evidence="5 7" id="KW-1133">Transmembrane helix</keyword>
<evidence type="ECO:0000256" key="4">
    <source>
        <dbReference type="ARBA" id="ARBA00022692"/>
    </source>
</evidence>
<dbReference type="PANTHER" id="PTHR23522:SF4">
    <property type="entry name" value="NUCLEOSIDE PERMEASE NUPG-RELATED"/>
    <property type="match status" value="1"/>
</dbReference>
<keyword evidence="4 7" id="KW-0812">Transmembrane</keyword>
<organism evidence="8">
    <name type="scientific">marine metagenome</name>
    <dbReference type="NCBI Taxonomy" id="408172"/>
    <lineage>
        <taxon>unclassified sequences</taxon>
        <taxon>metagenomes</taxon>
        <taxon>ecological metagenomes</taxon>
    </lineage>
</organism>
<dbReference type="InterPro" id="IPR036259">
    <property type="entry name" value="MFS_trans_sf"/>
</dbReference>
<sequence length="412" mass="44516">MSSVTRAKLAAMMFLQFFVWGAWSVPLGTYLGEVLAFQGQQIGLVFGTTAVAAMISPFFVGMVADRYFATQKLLAALHVVGGLVLYVVSRQTTFFAFYGALLLYALCYMPTLALTNSLSFRQMQEPAREFPPIRVLGTIGWIVAGLVVGFLGLEDTARPLQIAAVASLALGLYSLALPHTPPTRAATRVTARDVLGLDALRLLREPSFAVFAVGSLLVCIPLQFYYAFANPFLNEIGVVNAAGKMTLGQVSEIGFMLAMPFFFRRLGVKGMLLVGMAAWVSRYLLFAWGDNGSMVWMLYGGILLHGICYDFFFVTGQIYVDKKAPSDLRAAAQGLIAFVTLGVGMFIGSWLSGLVVDIYVEGNGHAWNQIWIVPAVWAAAVLVVFTLAFRDRRGSSVAGDDDAVTATAAGKA</sequence>
<feature type="transmembrane region" description="Helical" evidence="7">
    <location>
        <begin position="208"/>
        <end position="226"/>
    </location>
</feature>
<evidence type="ECO:0000256" key="6">
    <source>
        <dbReference type="ARBA" id="ARBA00023136"/>
    </source>
</evidence>
<comment type="subcellular location">
    <subcellularLocation>
        <location evidence="1">Cell membrane</location>
        <topology evidence="1">Multi-pass membrane protein</topology>
    </subcellularLocation>
</comment>
<reference evidence="8" key="1">
    <citation type="submission" date="2018-05" db="EMBL/GenBank/DDBJ databases">
        <authorList>
            <person name="Lanie J.A."/>
            <person name="Ng W.-L."/>
            <person name="Kazmierczak K.M."/>
            <person name="Andrzejewski T.M."/>
            <person name="Davidsen T.M."/>
            <person name="Wayne K.J."/>
            <person name="Tettelin H."/>
            <person name="Glass J.I."/>
            <person name="Rusch D."/>
            <person name="Podicherti R."/>
            <person name="Tsui H.-C.T."/>
            <person name="Winkler M.E."/>
        </authorList>
    </citation>
    <scope>NUCLEOTIDE SEQUENCE</scope>
</reference>
<dbReference type="GO" id="GO:0015212">
    <property type="term" value="F:cytidine transmembrane transporter activity"/>
    <property type="evidence" value="ECO:0007669"/>
    <property type="project" value="TreeGrafter"/>
</dbReference>
<feature type="transmembrane region" description="Helical" evidence="7">
    <location>
        <begin position="40"/>
        <end position="61"/>
    </location>
</feature>
<name>A0A381R5B5_9ZZZZ</name>
<feature type="transmembrane region" description="Helical" evidence="7">
    <location>
        <begin position="135"/>
        <end position="153"/>
    </location>
</feature>
<evidence type="ECO:0000313" key="8">
    <source>
        <dbReference type="EMBL" id="SUZ86058.1"/>
    </source>
</evidence>
<protein>
    <recommendedName>
        <fullName evidence="9">Major facilitator superfamily (MFS) profile domain-containing protein</fullName>
    </recommendedName>
</protein>
<dbReference type="AlphaFoldDB" id="A0A381R5B5"/>